<dbReference type="EMBL" id="WQNF01000120">
    <property type="protein sequence ID" value="MVT71496.1"/>
    <property type="molecule type" value="Genomic_DNA"/>
</dbReference>
<accession>A0A844SZQ6</accession>
<organism evidence="1 2">
    <name type="scientific">Bradyrhizobium pachyrhizi</name>
    <dbReference type="NCBI Taxonomy" id="280333"/>
    <lineage>
        <taxon>Bacteria</taxon>
        <taxon>Pseudomonadati</taxon>
        <taxon>Pseudomonadota</taxon>
        <taxon>Alphaproteobacteria</taxon>
        <taxon>Hyphomicrobiales</taxon>
        <taxon>Nitrobacteraceae</taxon>
        <taxon>Bradyrhizobium</taxon>
    </lineage>
</organism>
<protein>
    <submittedName>
        <fullName evidence="1">Uncharacterized protein</fullName>
    </submittedName>
</protein>
<proteinExistence type="predicted"/>
<evidence type="ECO:0000313" key="1">
    <source>
        <dbReference type="EMBL" id="MVT71496.1"/>
    </source>
</evidence>
<comment type="caution">
    <text evidence="1">The sequence shown here is derived from an EMBL/GenBank/DDBJ whole genome shotgun (WGS) entry which is preliminary data.</text>
</comment>
<sequence length="116" mass="13120">MSYRFHCRNSPRQLSPESAPFPANPGLPFGLQVRPAGHRIIGYQRALSNKLQPTKSWGKQLHSENDHRVALDLSEAYRRAASQLRSLTATLVPRDLPDVDLEWRRIDQNALQGAAH</sequence>
<keyword evidence="2" id="KW-1185">Reference proteome</keyword>
<dbReference type="Proteomes" id="UP000436468">
    <property type="component" value="Unassembled WGS sequence"/>
</dbReference>
<evidence type="ECO:0000313" key="2">
    <source>
        <dbReference type="Proteomes" id="UP000436468"/>
    </source>
</evidence>
<gene>
    <name evidence="1" type="ORF">GPL21_41790</name>
</gene>
<reference evidence="1 2" key="1">
    <citation type="submission" date="2019-12" db="EMBL/GenBank/DDBJ databases">
        <title>Draft genome sequences Bradyrhizobium cajani AMBPC1010, Bradyrhizobium pachyrhizi AMBPC1040 and Bradyrhizobium yuanmingense ALSPC3051, three plant growth promoting strains isolated from nodules of Cajanus cajan L. in Dominican Republic.</title>
        <authorList>
            <person name="Flores-Felix J.D."/>
            <person name="Araujo J."/>
            <person name="Diaz-Alcantara C."/>
            <person name="Gonzalez-Andres F."/>
            <person name="Velazquez E."/>
        </authorList>
    </citation>
    <scope>NUCLEOTIDE SEQUENCE [LARGE SCALE GENOMIC DNA]</scope>
    <source>
        <strain evidence="1 2">1040</strain>
    </source>
</reference>
<dbReference type="RefSeq" id="WP_157349005.1">
    <property type="nucleotide sequence ID" value="NZ_CP121667.1"/>
</dbReference>
<dbReference type="AlphaFoldDB" id="A0A844SZQ6"/>
<name>A0A844SZQ6_9BRAD</name>